<proteinExistence type="inferred from homology"/>
<dbReference type="GO" id="GO:0006108">
    <property type="term" value="P:malate metabolic process"/>
    <property type="evidence" value="ECO:0007669"/>
    <property type="project" value="TreeGrafter"/>
</dbReference>
<accession>A0A836B5J2</accession>
<protein>
    <recommendedName>
        <fullName evidence="7">Malic enzyme</fullName>
    </recommendedName>
</protein>
<dbReference type="SMART" id="SM00919">
    <property type="entry name" value="Malic_M"/>
    <property type="match status" value="1"/>
</dbReference>
<dbReference type="PIRSF" id="PIRSF000106">
    <property type="entry name" value="ME"/>
    <property type="match status" value="1"/>
</dbReference>
<gene>
    <name evidence="10" type="ORF">HYH02_007070</name>
</gene>
<keyword evidence="7" id="KW-0560">Oxidoreductase</keyword>
<dbReference type="Gene3D" id="3.40.50.10380">
    <property type="entry name" value="Malic enzyme, N-terminal domain"/>
    <property type="match status" value="1"/>
</dbReference>
<evidence type="ECO:0000256" key="4">
    <source>
        <dbReference type="PIRSR" id="PIRSR000106-1"/>
    </source>
</evidence>
<feature type="binding site" evidence="5">
    <location>
        <position position="403"/>
    </location>
    <ligand>
        <name>(S)-malate</name>
        <dbReference type="ChEBI" id="CHEBI:15589"/>
    </ligand>
</feature>
<evidence type="ECO:0000259" key="8">
    <source>
        <dbReference type="SMART" id="SM00919"/>
    </source>
</evidence>
<evidence type="ECO:0000256" key="2">
    <source>
        <dbReference type="ARBA" id="ARBA00008785"/>
    </source>
</evidence>
<dbReference type="PANTHER" id="PTHR23406:SF68">
    <property type="entry name" value="MALIC ENZYME"/>
    <property type="match status" value="1"/>
</dbReference>
<comment type="similarity">
    <text evidence="2 7">Belongs to the malic enzymes family.</text>
</comment>
<keyword evidence="11" id="KW-1185">Reference proteome</keyword>
<dbReference type="Gene3D" id="3.40.50.720">
    <property type="entry name" value="NAD(P)-binding Rossmann-like Domain"/>
    <property type="match status" value="1"/>
</dbReference>
<evidence type="ECO:0000256" key="1">
    <source>
        <dbReference type="ARBA" id="ARBA00001936"/>
    </source>
</evidence>
<feature type="binding site" evidence="6">
    <location>
        <position position="193"/>
    </location>
    <ligand>
        <name>a divalent metal cation</name>
        <dbReference type="ChEBI" id="CHEBI:60240"/>
    </ligand>
</feature>
<feature type="binding site" evidence="6">
    <location>
        <position position="194"/>
    </location>
    <ligand>
        <name>a divalent metal cation</name>
        <dbReference type="ChEBI" id="CHEBI:60240"/>
    </ligand>
</feature>
<feature type="active site" description="Proton acceptor" evidence="4">
    <location>
        <position position="121"/>
    </location>
</feature>
<feature type="active site" description="Proton donor" evidence="4">
    <location>
        <position position="50"/>
    </location>
</feature>
<comment type="cofactor">
    <cofactor evidence="1">
        <name>Mn(2+)</name>
        <dbReference type="ChEBI" id="CHEBI:29035"/>
    </cofactor>
</comment>
<evidence type="ECO:0000313" key="11">
    <source>
        <dbReference type="Proteomes" id="UP000613740"/>
    </source>
</evidence>
<feature type="domain" description="Malic enzyme NAD-binding" evidence="8">
    <location>
        <begin position="218"/>
        <end position="472"/>
    </location>
</feature>
<dbReference type="OrthoDB" id="5365701at2759"/>
<evidence type="ECO:0000256" key="3">
    <source>
        <dbReference type="ARBA" id="ARBA00022723"/>
    </source>
</evidence>
<feature type="binding site" evidence="5">
    <location>
        <position position="358"/>
    </location>
    <ligand>
        <name>(S)-malate</name>
        <dbReference type="ChEBI" id="CHEBI:15589"/>
    </ligand>
</feature>
<evidence type="ECO:0000256" key="6">
    <source>
        <dbReference type="PIRSR" id="PIRSR000106-3"/>
    </source>
</evidence>
<evidence type="ECO:0000313" key="10">
    <source>
        <dbReference type="EMBL" id="KAG2448043.1"/>
    </source>
</evidence>
<keyword evidence="3 6" id="KW-0479">Metal-binding</keyword>
<comment type="caution">
    <text evidence="10">The sequence shown here is derived from an EMBL/GenBank/DDBJ whole genome shotgun (WGS) entry which is preliminary data.</text>
</comment>
<reference evidence="10" key="1">
    <citation type="journal article" date="2020" name="bioRxiv">
        <title>Comparative genomics of Chlamydomonas.</title>
        <authorList>
            <person name="Craig R.J."/>
            <person name="Hasan A.R."/>
            <person name="Ness R.W."/>
            <person name="Keightley P.D."/>
        </authorList>
    </citation>
    <scope>NUCLEOTIDE SEQUENCE</scope>
    <source>
        <strain evidence="10">CCAP 11/173</strain>
    </source>
</reference>
<feature type="domain" description="Malic enzyme N-terminal" evidence="9">
    <location>
        <begin position="27"/>
        <end position="208"/>
    </location>
</feature>
<dbReference type="InterPro" id="IPR015884">
    <property type="entry name" value="Malic_enzyme_CS"/>
</dbReference>
<dbReference type="Proteomes" id="UP000613740">
    <property type="component" value="Unassembled WGS sequence"/>
</dbReference>
<feature type="binding site" evidence="6">
    <location>
        <position position="217"/>
    </location>
    <ligand>
        <name>a divalent metal cation</name>
        <dbReference type="ChEBI" id="CHEBI:60240"/>
    </ligand>
</feature>
<dbReference type="SUPFAM" id="SSF51735">
    <property type="entry name" value="NAD(P)-binding Rossmann-fold domains"/>
    <property type="match status" value="1"/>
</dbReference>
<dbReference type="FunFam" id="3.40.50.720:FF:000635">
    <property type="entry name" value="NADP-dependent malic enzyme"/>
    <property type="match status" value="1"/>
</dbReference>
<dbReference type="PROSITE" id="PS00331">
    <property type="entry name" value="MALIC_ENZYMES"/>
    <property type="match status" value="1"/>
</dbReference>
<dbReference type="Pfam" id="PF03949">
    <property type="entry name" value="Malic_M"/>
    <property type="match status" value="1"/>
</dbReference>
<dbReference type="InterPro" id="IPR036291">
    <property type="entry name" value="NAD(P)-bd_dom_sf"/>
</dbReference>
<dbReference type="PANTHER" id="PTHR23406">
    <property type="entry name" value="MALIC ENZYME-RELATED"/>
    <property type="match status" value="1"/>
</dbReference>
<sequence>MADFGKAILDGAGAFPLDKYQFLRRLREASTEQYYQLLCYYTQQVLPYIYTPTVGEACQQYHALRIKARGLYLRLDHRSSILSQLKAWPQKDVRVIVVTDGERILGLGDLGANGMGISEGKIELYTAAAGVNPAVCLPVCLDVGTNNVKLREHPDYTGLRAPRPIRQQVYDEFVQEFMEAVQAWQPHTLIQFEDFGNTNAFRILERYEDTACCFNDDIQGTAAITLAALLAALRVTGQRLADQRILFMGAGEAATGIASLISFCIHRRDGISEQEARQRCHLMDSKGLVVAGRTDLQHHKLPFAHANVPPCATLIEAVRAIKPTVLIGVSAVANAFTPEVLAAMAELNERPIIFPLSNPTHLAECTFEQAYRATGGRVLFASGSPFDTIVDERGVAHHPPQANNAYIFPAVGHAAVLTRAQRIPEEVFLVAAERLAAMATPAELEAGALFPPFSRIRAISADVMAAVAAHLVDAALGTAPEGWPAEQREGWAAAALRAMWSPPPPAAPSSRL</sequence>
<dbReference type="AlphaFoldDB" id="A0A836B5J2"/>
<evidence type="ECO:0000256" key="5">
    <source>
        <dbReference type="PIRSR" id="PIRSR000106-2"/>
    </source>
</evidence>
<dbReference type="SMART" id="SM01274">
    <property type="entry name" value="malic"/>
    <property type="match status" value="1"/>
</dbReference>
<feature type="binding site" evidence="5">
    <location>
        <position position="103"/>
    </location>
    <ligand>
        <name>(S)-malate</name>
        <dbReference type="ChEBI" id="CHEBI:15589"/>
    </ligand>
</feature>
<name>A0A836B5J2_9CHLO</name>
<dbReference type="InterPro" id="IPR046346">
    <property type="entry name" value="Aminoacid_DH-like_N_sf"/>
</dbReference>
<dbReference type="SUPFAM" id="SSF53223">
    <property type="entry name" value="Aminoacid dehydrogenase-like, N-terminal domain"/>
    <property type="match status" value="1"/>
</dbReference>
<dbReference type="PRINTS" id="PR00072">
    <property type="entry name" value="MALOXRDTASE"/>
</dbReference>
<dbReference type="InterPro" id="IPR012302">
    <property type="entry name" value="Malic_NAD-bd"/>
</dbReference>
<dbReference type="NCBIfam" id="NF010052">
    <property type="entry name" value="PRK13529.1"/>
    <property type="match status" value="1"/>
</dbReference>
<dbReference type="Pfam" id="PF00390">
    <property type="entry name" value="malic"/>
    <property type="match status" value="1"/>
</dbReference>
<evidence type="ECO:0000259" key="9">
    <source>
        <dbReference type="SMART" id="SM01274"/>
    </source>
</evidence>
<comment type="cofactor">
    <cofactor evidence="6">
        <name>Mg(2+)</name>
        <dbReference type="ChEBI" id="CHEBI:18420"/>
    </cofactor>
    <cofactor evidence="6">
        <name>Mn(2+)</name>
        <dbReference type="ChEBI" id="CHEBI:29035"/>
    </cofactor>
    <text evidence="6">Divalent metal cations. Prefers magnesium or manganese.</text>
</comment>
<dbReference type="GO" id="GO:0051287">
    <property type="term" value="F:NAD binding"/>
    <property type="evidence" value="ECO:0007669"/>
    <property type="project" value="InterPro"/>
</dbReference>
<dbReference type="InterPro" id="IPR001891">
    <property type="entry name" value="Malic_OxRdtase"/>
</dbReference>
<dbReference type="InterPro" id="IPR012301">
    <property type="entry name" value="Malic_N_dom"/>
</dbReference>
<dbReference type="GO" id="GO:0004473">
    <property type="term" value="F:malate dehydrogenase (decarboxylating) (NADP+) activity"/>
    <property type="evidence" value="ECO:0007669"/>
    <property type="project" value="TreeGrafter"/>
</dbReference>
<organism evidence="10 11">
    <name type="scientific">Chlamydomonas schloesseri</name>
    <dbReference type="NCBI Taxonomy" id="2026947"/>
    <lineage>
        <taxon>Eukaryota</taxon>
        <taxon>Viridiplantae</taxon>
        <taxon>Chlorophyta</taxon>
        <taxon>core chlorophytes</taxon>
        <taxon>Chlorophyceae</taxon>
        <taxon>CS clade</taxon>
        <taxon>Chlamydomonadales</taxon>
        <taxon>Chlamydomonadaceae</taxon>
        <taxon>Chlamydomonas</taxon>
    </lineage>
</organism>
<dbReference type="EMBL" id="JAEHOD010000019">
    <property type="protein sequence ID" value="KAG2448043.1"/>
    <property type="molecule type" value="Genomic_DNA"/>
</dbReference>
<evidence type="ECO:0000256" key="7">
    <source>
        <dbReference type="RuleBase" id="RU003426"/>
    </source>
</evidence>
<dbReference type="InterPro" id="IPR037062">
    <property type="entry name" value="Malic_N_dom_sf"/>
</dbReference>
<dbReference type="GO" id="GO:0046872">
    <property type="term" value="F:metal ion binding"/>
    <property type="evidence" value="ECO:0007669"/>
    <property type="project" value="UniProtKB-KW"/>
</dbReference>